<evidence type="ECO:0000313" key="2">
    <source>
        <dbReference type="Proteomes" id="UP000822688"/>
    </source>
</evidence>
<name>A0A8T0GBN4_CERPU</name>
<dbReference type="AlphaFoldDB" id="A0A8T0GBN4"/>
<protein>
    <submittedName>
        <fullName evidence="1">Uncharacterized protein</fullName>
    </submittedName>
</protein>
<reference evidence="1" key="1">
    <citation type="submission" date="2020-06" db="EMBL/GenBank/DDBJ databases">
        <title>WGS assembly of Ceratodon purpureus strain R40.</title>
        <authorList>
            <person name="Carey S.B."/>
            <person name="Jenkins J."/>
            <person name="Shu S."/>
            <person name="Lovell J.T."/>
            <person name="Sreedasyam A."/>
            <person name="Maumus F."/>
            <person name="Tiley G.P."/>
            <person name="Fernandez-Pozo N."/>
            <person name="Barry K."/>
            <person name="Chen C."/>
            <person name="Wang M."/>
            <person name="Lipzen A."/>
            <person name="Daum C."/>
            <person name="Saski C.A."/>
            <person name="Payton A.C."/>
            <person name="Mcbreen J.C."/>
            <person name="Conrad R.E."/>
            <person name="Kollar L.M."/>
            <person name="Olsson S."/>
            <person name="Huttunen S."/>
            <person name="Landis J.B."/>
            <person name="Wickett N.J."/>
            <person name="Johnson M.G."/>
            <person name="Rensing S.A."/>
            <person name="Grimwood J."/>
            <person name="Schmutz J."/>
            <person name="Mcdaniel S.F."/>
        </authorList>
    </citation>
    <scope>NUCLEOTIDE SEQUENCE</scope>
    <source>
        <strain evidence="1">R40</strain>
    </source>
</reference>
<evidence type="ECO:0000313" key="1">
    <source>
        <dbReference type="EMBL" id="KAG0555248.1"/>
    </source>
</evidence>
<proteinExistence type="predicted"/>
<sequence length="100" mass="11421">MVRMQDDRTFYSNEDHGPAALESCTPLAQKFWSCGSSHDAFTFEMGVFFSLQRAAFHTDGYGRVRHGGEGMHSLHMTQSAFQALKWDQWLRRTDVQCVTA</sequence>
<keyword evidence="2" id="KW-1185">Reference proteome</keyword>
<accession>A0A8T0GBN4</accession>
<organism evidence="1 2">
    <name type="scientific">Ceratodon purpureus</name>
    <name type="common">Fire moss</name>
    <name type="synonym">Dicranum purpureum</name>
    <dbReference type="NCBI Taxonomy" id="3225"/>
    <lineage>
        <taxon>Eukaryota</taxon>
        <taxon>Viridiplantae</taxon>
        <taxon>Streptophyta</taxon>
        <taxon>Embryophyta</taxon>
        <taxon>Bryophyta</taxon>
        <taxon>Bryophytina</taxon>
        <taxon>Bryopsida</taxon>
        <taxon>Dicranidae</taxon>
        <taxon>Pseudoditrichales</taxon>
        <taxon>Ditrichaceae</taxon>
        <taxon>Ceratodon</taxon>
    </lineage>
</organism>
<dbReference type="EMBL" id="CM026433">
    <property type="protein sequence ID" value="KAG0555248.1"/>
    <property type="molecule type" value="Genomic_DNA"/>
</dbReference>
<dbReference type="Proteomes" id="UP000822688">
    <property type="component" value="Chromosome 12"/>
</dbReference>
<comment type="caution">
    <text evidence="1">The sequence shown here is derived from an EMBL/GenBank/DDBJ whole genome shotgun (WGS) entry which is preliminary data.</text>
</comment>
<gene>
    <name evidence="1" type="ORF">KC19_12G155700</name>
</gene>